<feature type="transmembrane region" description="Helical" evidence="4">
    <location>
        <begin position="287"/>
        <end position="305"/>
    </location>
</feature>
<feature type="transmembrane region" description="Helical" evidence="4">
    <location>
        <begin position="253"/>
        <end position="275"/>
    </location>
</feature>
<dbReference type="InterPro" id="IPR036259">
    <property type="entry name" value="MFS_trans_sf"/>
</dbReference>
<dbReference type="Proteomes" id="UP000002318">
    <property type="component" value="Chromosome"/>
</dbReference>
<evidence type="ECO:0000256" key="2">
    <source>
        <dbReference type="ARBA" id="ARBA00022989"/>
    </source>
</evidence>
<dbReference type="PANTHER" id="PTHR11360:SF308">
    <property type="entry name" value="BLL3089 PROTEIN"/>
    <property type="match status" value="1"/>
</dbReference>
<dbReference type="Pfam" id="PF07690">
    <property type="entry name" value="MFS_1"/>
    <property type="match status" value="1"/>
</dbReference>
<dbReference type="KEGG" id="ssm:Spirs_3056"/>
<dbReference type="Gene3D" id="1.20.1250.20">
    <property type="entry name" value="MFS general substrate transporter like domains"/>
    <property type="match status" value="2"/>
</dbReference>
<feature type="transmembrane region" description="Helical" evidence="4">
    <location>
        <begin position="48"/>
        <end position="69"/>
    </location>
</feature>
<dbReference type="OrthoDB" id="182417at2"/>
<dbReference type="InterPro" id="IPR020846">
    <property type="entry name" value="MFS_dom"/>
</dbReference>
<feature type="transmembrane region" description="Helical" evidence="4">
    <location>
        <begin position="376"/>
        <end position="399"/>
    </location>
</feature>
<dbReference type="PANTHER" id="PTHR11360">
    <property type="entry name" value="MONOCARBOXYLATE TRANSPORTER"/>
    <property type="match status" value="1"/>
</dbReference>
<dbReference type="AlphaFoldDB" id="E1R4R9"/>
<proteinExistence type="predicted"/>
<organism evidence="6 7">
    <name type="scientific">Sediminispirochaeta smaragdinae (strain DSM 11293 / JCM 15392 / SEBR 4228)</name>
    <name type="common">Spirochaeta smaragdinae</name>
    <dbReference type="NCBI Taxonomy" id="573413"/>
    <lineage>
        <taxon>Bacteria</taxon>
        <taxon>Pseudomonadati</taxon>
        <taxon>Spirochaetota</taxon>
        <taxon>Spirochaetia</taxon>
        <taxon>Spirochaetales</taxon>
        <taxon>Spirochaetaceae</taxon>
        <taxon>Sediminispirochaeta</taxon>
    </lineage>
</organism>
<evidence type="ECO:0000256" key="3">
    <source>
        <dbReference type="ARBA" id="ARBA00023136"/>
    </source>
</evidence>
<keyword evidence="2 4" id="KW-1133">Transmembrane helix</keyword>
<keyword evidence="1 4" id="KW-0812">Transmembrane</keyword>
<feature type="transmembrane region" description="Helical" evidence="4">
    <location>
        <begin position="111"/>
        <end position="129"/>
    </location>
</feature>
<dbReference type="InterPro" id="IPR050327">
    <property type="entry name" value="Proton-linked_MCT"/>
</dbReference>
<name>E1R4R9_SEDSS</name>
<evidence type="ECO:0000256" key="4">
    <source>
        <dbReference type="SAM" id="Phobius"/>
    </source>
</evidence>
<feature type="transmembrane region" description="Helical" evidence="4">
    <location>
        <begin position="405"/>
        <end position="426"/>
    </location>
</feature>
<keyword evidence="3 4" id="KW-0472">Membrane</keyword>
<dbReference type="EMBL" id="CP002116">
    <property type="protein sequence ID" value="ADK82157.1"/>
    <property type="molecule type" value="Genomic_DNA"/>
</dbReference>
<dbReference type="eggNOG" id="COG2807">
    <property type="taxonomic scope" value="Bacteria"/>
</dbReference>
<feature type="transmembrane region" description="Helical" evidence="4">
    <location>
        <begin position="317"/>
        <end position="337"/>
    </location>
</feature>
<evidence type="ECO:0000313" key="7">
    <source>
        <dbReference type="Proteomes" id="UP000002318"/>
    </source>
</evidence>
<feature type="transmembrane region" description="Helical" evidence="4">
    <location>
        <begin position="183"/>
        <end position="202"/>
    </location>
</feature>
<reference evidence="6 7" key="1">
    <citation type="journal article" date="2010" name="Stand. Genomic Sci.">
        <title>Complete genome sequence of Spirochaeta smaragdinae type strain (SEBR 4228).</title>
        <authorList>
            <person name="Mavromatis K."/>
            <person name="Yasawong M."/>
            <person name="Chertkov O."/>
            <person name="Lapidus A."/>
            <person name="Lucas S."/>
            <person name="Nolan M."/>
            <person name="Del Rio T.G."/>
            <person name="Tice H."/>
            <person name="Cheng J.F."/>
            <person name="Pitluck S."/>
            <person name="Liolios K."/>
            <person name="Ivanova N."/>
            <person name="Tapia R."/>
            <person name="Han C."/>
            <person name="Bruce D."/>
            <person name="Goodwin L."/>
            <person name="Pati A."/>
            <person name="Chen A."/>
            <person name="Palaniappan K."/>
            <person name="Land M."/>
            <person name="Hauser L."/>
            <person name="Chang Y.J."/>
            <person name="Jeffries C.D."/>
            <person name="Detter J.C."/>
            <person name="Rohde M."/>
            <person name="Brambilla E."/>
            <person name="Spring S."/>
            <person name="Goker M."/>
            <person name="Sikorski J."/>
            <person name="Woyke T."/>
            <person name="Bristow J."/>
            <person name="Eisen J.A."/>
            <person name="Markowitz V."/>
            <person name="Hugenholtz P."/>
            <person name="Klenk H.P."/>
            <person name="Kyrpides N.C."/>
        </authorList>
    </citation>
    <scope>NUCLEOTIDE SEQUENCE [LARGE SCALE GENOMIC DNA]</scope>
    <source>
        <strain evidence="7">DSM 11293 / JCM 15392 / SEBR 4228</strain>
    </source>
</reference>
<accession>E1R4R9</accession>
<dbReference type="RefSeq" id="WP_013255616.1">
    <property type="nucleotide sequence ID" value="NC_014364.1"/>
</dbReference>
<feature type="transmembrane region" description="Helical" evidence="4">
    <location>
        <begin position="343"/>
        <end position="364"/>
    </location>
</feature>
<feature type="transmembrane region" description="Helical" evidence="4">
    <location>
        <begin position="81"/>
        <end position="99"/>
    </location>
</feature>
<dbReference type="PROSITE" id="PS50850">
    <property type="entry name" value="MFS"/>
    <property type="match status" value="1"/>
</dbReference>
<evidence type="ECO:0000259" key="5">
    <source>
        <dbReference type="PROSITE" id="PS50850"/>
    </source>
</evidence>
<dbReference type="STRING" id="573413.Spirs_3056"/>
<evidence type="ECO:0000256" key="1">
    <source>
        <dbReference type="ARBA" id="ARBA00022692"/>
    </source>
</evidence>
<protein>
    <submittedName>
        <fullName evidence="6">Major facilitator superfamily MFS_1</fullName>
    </submittedName>
</protein>
<feature type="domain" description="Major facilitator superfamily (MFS) profile" evidence="5">
    <location>
        <begin position="9"/>
        <end position="431"/>
    </location>
</feature>
<dbReference type="HOGENOM" id="CLU_001265_59_9_12"/>
<keyword evidence="7" id="KW-1185">Reference proteome</keyword>
<feature type="transmembrane region" description="Helical" evidence="4">
    <location>
        <begin position="150"/>
        <end position="171"/>
    </location>
</feature>
<evidence type="ECO:0000313" key="6">
    <source>
        <dbReference type="EMBL" id="ADK82157.1"/>
    </source>
</evidence>
<dbReference type="GO" id="GO:0022857">
    <property type="term" value="F:transmembrane transporter activity"/>
    <property type="evidence" value="ECO:0007669"/>
    <property type="project" value="InterPro"/>
</dbReference>
<dbReference type="InterPro" id="IPR011701">
    <property type="entry name" value="MFS"/>
</dbReference>
<dbReference type="SUPFAM" id="SSF103473">
    <property type="entry name" value="MFS general substrate transporter"/>
    <property type="match status" value="1"/>
</dbReference>
<gene>
    <name evidence="6" type="ordered locus">Spirs_3056</name>
</gene>
<sequence length="436" mass="47046">MKRFFYGWIILPAAILGTLASIPGQTVGVSVFTDFLLAVHSISRSGISLAYLIGTISSAFLLSFAGRVYDRLGARRMGVPVVLFLALTLMFLSFSDHIASKAARVTALPETVVSFIVLAFGFFLVRFFGQGNLTMLSRNMTMKWFDRRRGLANAFLGISVSLGFSAAPGLIDKMITSAGWRETWRMMALGLALFAVFVFFVFRDDPRDMGQKADGGVVGTKRKAHPFVARLKPVKSLPDRDFTLQEARRRPEFWLVALTIALSALLITAATFHVVSIFGQAGISRSRAVALFFPASLVAVASQFIGSTLSDYVGERLFALIQLTGCLLLAAVVVVSSPLLMQILFILGVGLSQGMMGITSAIIWPRLFGLSHLGAISGFAMALSVAGSAVGPFTFSLSLDLFDSYSGAGMCFIVLAFALMLFAFFVKPHGTEEADG</sequence>